<reference evidence="1" key="1">
    <citation type="submission" date="2020-11" db="EMBL/GenBank/DDBJ databases">
        <authorList>
            <person name="Davenport K.M."/>
            <person name="Bickhart D.M."/>
            <person name="Smith T.P.L."/>
            <person name="Murdoch B.M."/>
            <person name="Rosen B.D."/>
        </authorList>
    </citation>
    <scope>NUCLEOTIDE SEQUENCE [LARGE SCALE GENOMIC DNA]</scope>
    <source>
        <strain evidence="1">OAR_USU_Benz2616</strain>
    </source>
</reference>
<reference evidence="1" key="2">
    <citation type="submission" date="2025-08" db="UniProtKB">
        <authorList>
            <consortium name="Ensembl"/>
        </authorList>
    </citation>
    <scope>IDENTIFICATION</scope>
</reference>
<reference evidence="1" key="3">
    <citation type="submission" date="2025-09" db="UniProtKB">
        <authorList>
            <consortium name="Ensembl"/>
        </authorList>
    </citation>
    <scope>IDENTIFICATION</scope>
</reference>
<sequence length="271" mass="28363">AQAPTPSALDPEGAHSSLLTQGLRTPGPRPARLCTHSSLGVLLPVRTRRGPSSPRRSASGRSGGRTIPRAHGRLWVSGRPRPPRASVAPGSASGVGRHRAGFARSILGPSPCGVRWDPPCGLRRPPGASSSGRSLRGERDHTEVRRTEPRVDAEPGPATARVPSRSPLAPSEAASDTSGMSRGKMTLDRGFGPRAPVPAPPPTTGHGPSRRLRALVGEMPELGAGQLTALGKRSDSYICARKGGTCNLSPCPLYNRIEGTCYKGKAKCCIR</sequence>
<protein>
    <submittedName>
        <fullName evidence="1">Uncharacterized protein</fullName>
    </submittedName>
</protein>
<name>A0AC11D3B5_SHEEP</name>
<organism evidence="1">
    <name type="scientific">Ovis aries</name>
    <name type="common">Sheep</name>
    <dbReference type="NCBI Taxonomy" id="9940"/>
    <lineage>
        <taxon>Eukaryota</taxon>
        <taxon>Metazoa</taxon>
        <taxon>Chordata</taxon>
        <taxon>Craniata</taxon>
        <taxon>Vertebrata</taxon>
        <taxon>Euteleostomi</taxon>
        <taxon>Mammalia</taxon>
        <taxon>Eutheria</taxon>
        <taxon>Laurasiatheria</taxon>
        <taxon>Artiodactyla</taxon>
        <taxon>Ruminantia</taxon>
        <taxon>Pecora</taxon>
        <taxon>Bovidae</taxon>
        <taxon>Caprinae</taxon>
        <taxon>Ovis</taxon>
    </lineage>
</organism>
<evidence type="ECO:0000313" key="1">
    <source>
        <dbReference type="Ensembl" id="ENSOARP00020039546.1"/>
    </source>
</evidence>
<dbReference type="Ensembl" id="ENSOART00020047423.1">
    <property type="protein sequence ID" value="ENSOARP00020039546.1"/>
    <property type="gene ID" value="ENSOARG00020037963.1"/>
</dbReference>
<accession>A0AC11D3B5</accession>
<proteinExistence type="predicted"/>